<evidence type="ECO:0000256" key="7">
    <source>
        <dbReference type="ARBA" id="ARBA00022475"/>
    </source>
</evidence>
<dbReference type="UniPathway" id="UPA00148">
    <property type="reaction ID" value="UER00238"/>
</dbReference>
<comment type="catalytic activity">
    <reaction evidence="18">
        <text>alpha-ribazole 5'-phosphate + adenosylcob(III)inamide-GDP = adenosylcob(III)alamin 5'-phosphate + GMP + H(+)</text>
        <dbReference type="Rhea" id="RHEA:23560"/>
        <dbReference type="ChEBI" id="CHEBI:15378"/>
        <dbReference type="ChEBI" id="CHEBI:57918"/>
        <dbReference type="ChEBI" id="CHEBI:58115"/>
        <dbReference type="ChEBI" id="CHEBI:60487"/>
        <dbReference type="ChEBI" id="CHEBI:60493"/>
        <dbReference type="EC" id="2.7.8.26"/>
    </reaction>
</comment>
<dbReference type="GO" id="GO:0005886">
    <property type="term" value="C:plasma membrane"/>
    <property type="evidence" value="ECO:0007669"/>
    <property type="project" value="UniProtKB-SubCell"/>
</dbReference>
<sequence length="238" mass="26061">MFSYFSVLPVHFGKDDNLSTPTVLASMLFFLPLGGLVLGSIALLLFSLLEPLGWLAALVAGVAYMMLYGFLHTEAIMDVADALYAKHSGKDAYEIIKEPTVGAMGVLWAGCMVLLKVGGIVFLLLHGAYALFLSVLIVSRLGLLLLFFTQTFRSSFITQMQEGFSQTYFVTSLLLFTLIGFTLSNLYFLVLLVIGLLFSYLLATLLRKNLGFINGDVLGTTLESTEIVLFILGAVLWL</sequence>
<keyword evidence="9" id="KW-0808">Transferase</keyword>
<keyword evidence="7" id="KW-1003">Cell membrane</keyword>
<evidence type="ECO:0000256" key="8">
    <source>
        <dbReference type="ARBA" id="ARBA00022573"/>
    </source>
</evidence>
<feature type="transmembrane region" description="Helical" evidence="19">
    <location>
        <begin position="106"/>
        <end position="125"/>
    </location>
</feature>
<evidence type="ECO:0000256" key="13">
    <source>
        <dbReference type="ARBA" id="ARBA00023136"/>
    </source>
</evidence>
<dbReference type="AlphaFoldDB" id="A0A1W1CYJ5"/>
<keyword evidence="11" id="KW-0460">Magnesium</keyword>
<comment type="catalytic activity">
    <reaction evidence="17">
        <text>alpha-ribazole + adenosylcob(III)inamide-GDP = adenosylcob(III)alamin + GMP + H(+)</text>
        <dbReference type="Rhea" id="RHEA:16049"/>
        <dbReference type="ChEBI" id="CHEBI:10329"/>
        <dbReference type="ChEBI" id="CHEBI:15378"/>
        <dbReference type="ChEBI" id="CHEBI:18408"/>
        <dbReference type="ChEBI" id="CHEBI:58115"/>
        <dbReference type="ChEBI" id="CHEBI:60487"/>
        <dbReference type="EC" id="2.7.8.26"/>
    </reaction>
</comment>
<evidence type="ECO:0000256" key="14">
    <source>
        <dbReference type="ARBA" id="ARBA00025228"/>
    </source>
</evidence>
<evidence type="ECO:0000256" key="3">
    <source>
        <dbReference type="ARBA" id="ARBA00004663"/>
    </source>
</evidence>
<evidence type="ECO:0000256" key="1">
    <source>
        <dbReference type="ARBA" id="ARBA00001946"/>
    </source>
</evidence>
<accession>A0A1W1CYJ5</accession>
<evidence type="ECO:0000256" key="17">
    <source>
        <dbReference type="ARBA" id="ARBA00048623"/>
    </source>
</evidence>
<dbReference type="GO" id="GO:0009236">
    <property type="term" value="P:cobalamin biosynthetic process"/>
    <property type="evidence" value="ECO:0007669"/>
    <property type="project" value="UniProtKB-UniPathway"/>
</dbReference>
<dbReference type="GO" id="GO:0051073">
    <property type="term" value="F:adenosylcobinamide-GDP ribazoletransferase activity"/>
    <property type="evidence" value="ECO:0007669"/>
    <property type="project" value="UniProtKB-EC"/>
</dbReference>
<proteinExistence type="inferred from homology"/>
<keyword evidence="13 19" id="KW-0472">Membrane</keyword>
<feature type="transmembrane region" description="Helical" evidence="19">
    <location>
        <begin position="21"/>
        <end position="46"/>
    </location>
</feature>
<evidence type="ECO:0000256" key="15">
    <source>
        <dbReference type="ARBA" id="ARBA00032605"/>
    </source>
</evidence>
<name>A0A1W1CYJ5_9ZZZZ</name>
<feature type="transmembrane region" description="Helical" evidence="19">
    <location>
        <begin position="187"/>
        <end position="205"/>
    </location>
</feature>
<reference evidence="20" key="1">
    <citation type="submission" date="2016-10" db="EMBL/GenBank/DDBJ databases">
        <authorList>
            <person name="de Groot N.N."/>
        </authorList>
    </citation>
    <scope>NUCLEOTIDE SEQUENCE</scope>
</reference>
<keyword evidence="12 19" id="KW-1133">Transmembrane helix</keyword>
<evidence type="ECO:0000256" key="5">
    <source>
        <dbReference type="ARBA" id="ARBA00013200"/>
    </source>
</evidence>
<dbReference type="InterPro" id="IPR003805">
    <property type="entry name" value="CobS"/>
</dbReference>
<comment type="similarity">
    <text evidence="4">Belongs to the CobS family.</text>
</comment>
<evidence type="ECO:0000256" key="19">
    <source>
        <dbReference type="SAM" id="Phobius"/>
    </source>
</evidence>
<gene>
    <name evidence="20" type="ORF">MNB_SV-3-469</name>
</gene>
<evidence type="ECO:0000256" key="18">
    <source>
        <dbReference type="ARBA" id="ARBA00049504"/>
    </source>
</evidence>
<evidence type="ECO:0000256" key="2">
    <source>
        <dbReference type="ARBA" id="ARBA00004651"/>
    </source>
</evidence>
<dbReference type="EC" id="2.7.8.26" evidence="5"/>
<dbReference type="GO" id="GO:0008818">
    <property type="term" value="F:cobalamin 5'-phosphate synthase activity"/>
    <property type="evidence" value="ECO:0007669"/>
    <property type="project" value="InterPro"/>
</dbReference>
<evidence type="ECO:0000256" key="9">
    <source>
        <dbReference type="ARBA" id="ARBA00022679"/>
    </source>
</evidence>
<keyword evidence="8" id="KW-0169">Cobalamin biosynthesis</keyword>
<evidence type="ECO:0000256" key="4">
    <source>
        <dbReference type="ARBA" id="ARBA00010561"/>
    </source>
</evidence>
<dbReference type="PANTHER" id="PTHR34148">
    <property type="entry name" value="ADENOSYLCOBINAMIDE-GDP RIBAZOLETRANSFERASE"/>
    <property type="match status" value="1"/>
</dbReference>
<comment type="cofactor">
    <cofactor evidence="1">
        <name>Mg(2+)</name>
        <dbReference type="ChEBI" id="CHEBI:18420"/>
    </cofactor>
</comment>
<dbReference type="PANTHER" id="PTHR34148:SF1">
    <property type="entry name" value="ADENOSYLCOBINAMIDE-GDP RIBAZOLETRANSFERASE"/>
    <property type="match status" value="1"/>
</dbReference>
<dbReference type="Pfam" id="PF02654">
    <property type="entry name" value="CobS"/>
    <property type="match status" value="1"/>
</dbReference>
<dbReference type="HAMAP" id="MF_00719">
    <property type="entry name" value="CobS"/>
    <property type="match status" value="1"/>
</dbReference>
<evidence type="ECO:0000256" key="16">
    <source>
        <dbReference type="ARBA" id="ARBA00032853"/>
    </source>
</evidence>
<evidence type="ECO:0000256" key="6">
    <source>
        <dbReference type="ARBA" id="ARBA00015850"/>
    </source>
</evidence>
<comment type="pathway">
    <text evidence="3">Cofactor biosynthesis; adenosylcobalamin biosynthesis; adenosylcobalamin from cob(II)yrinate a,c-diamide: step 7/7.</text>
</comment>
<keyword evidence="10 19" id="KW-0812">Transmembrane</keyword>
<protein>
    <recommendedName>
        <fullName evidence="6">Adenosylcobinamide-GDP ribazoletransferase</fullName>
        <ecNumber evidence="5">2.7.8.26</ecNumber>
    </recommendedName>
    <alternativeName>
        <fullName evidence="16">Cobalamin synthase</fullName>
    </alternativeName>
    <alternativeName>
        <fullName evidence="15">Cobalamin-5'-phosphate synthase</fullName>
    </alternativeName>
</protein>
<organism evidence="20">
    <name type="scientific">hydrothermal vent metagenome</name>
    <dbReference type="NCBI Taxonomy" id="652676"/>
    <lineage>
        <taxon>unclassified sequences</taxon>
        <taxon>metagenomes</taxon>
        <taxon>ecological metagenomes</taxon>
    </lineage>
</organism>
<feature type="transmembrane region" description="Helical" evidence="19">
    <location>
        <begin position="52"/>
        <end position="71"/>
    </location>
</feature>
<evidence type="ECO:0000256" key="12">
    <source>
        <dbReference type="ARBA" id="ARBA00022989"/>
    </source>
</evidence>
<evidence type="ECO:0000256" key="10">
    <source>
        <dbReference type="ARBA" id="ARBA00022692"/>
    </source>
</evidence>
<feature type="transmembrane region" description="Helical" evidence="19">
    <location>
        <begin position="131"/>
        <end position="152"/>
    </location>
</feature>
<evidence type="ECO:0000256" key="11">
    <source>
        <dbReference type="ARBA" id="ARBA00022842"/>
    </source>
</evidence>
<comment type="function">
    <text evidence="14">Joins adenosylcobinamide-GDP and alpha-ribazole to generate adenosylcobalamin (Ado-cobalamin). Also synthesizes adenosylcobalamin 5'-phosphate from adenosylcobinamide-GDP and alpha-ribazole 5'-phosphate.</text>
</comment>
<evidence type="ECO:0000313" key="20">
    <source>
        <dbReference type="EMBL" id="SFV70777.1"/>
    </source>
</evidence>
<comment type="subcellular location">
    <subcellularLocation>
        <location evidence="2">Cell membrane</location>
        <topology evidence="2">Multi-pass membrane protein</topology>
    </subcellularLocation>
</comment>
<dbReference type="EMBL" id="FPHI01000057">
    <property type="protein sequence ID" value="SFV70777.1"/>
    <property type="molecule type" value="Genomic_DNA"/>
</dbReference>